<evidence type="ECO:0000313" key="3">
    <source>
        <dbReference type="Proteomes" id="UP000076722"/>
    </source>
</evidence>
<feature type="region of interest" description="Disordered" evidence="1">
    <location>
        <begin position="275"/>
        <end position="316"/>
    </location>
</feature>
<name>A0A164ZMM4_9AGAM</name>
<reference evidence="2 3" key="1">
    <citation type="journal article" date="2016" name="Mol. Biol. Evol.">
        <title>Comparative Genomics of Early-Diverging Mushroom-Forming Fungi Provides Insights into the Origins of Lignocellulose Decay Capabilities.</title>
        <authorList>
            <person name="Nagy L.G."/>
            <person name="Riley R."/>
            <person name="Tritt A."/>
            <person name="Adam C."/>
            <person name="Daum C."/>
            <person name="Floudas D."/>
            <person name="Sun H."/>
            <person name="Yadav J.S."/>
            <person name="Pangilinan J."/>
            <person name="Larsson K.H."/>
            <person name="Matsuura K."/>
            <person name="Barry K."/>
            <person name="Labutti K."/>
            <person name="Kuo R."/>
            <person name="Ohm R.A."/>
            <person name="Bhattacharya S.S."/>
            <person name="Shirouzu T."/>
            <person name="Yoshinaga Y."/>
            <person name="Martin F.M."/>
            <person name="Grigoriev I.V."/>
            <person name="Hibbett D.S."/>
        </authorList>
    </citation>
    <scope>NUCLEOTIDE SEQUENCE [LARGE SCALE GENOMIC DNA]</scope>
    <source>
        <strain evidence="2 3">HHB9708</strain>
    </source>
</reference>
<dbReference type="OrthoDB" id="551302at2759"/>
<dbReference type="PANTHER" id="PTHR12398:SF20">
    <property type="entry name" value="PROTEIN PHOSPHATASE 1 REGULATORY INHIBITOR SUBUNIT 2"/>
    <property type="match status" value="1"/>
</dbReference>
<dbReference type="EMBL" id="KV419396">
    <property type="protein sequence ID" value="KZS97862.1"/>
    <property type="molecule type" value="Genomic_DNA"/>
</dbReference>
<evidence type="ECO:0008006" key="4">
    <source>
        <dbReference type="Google" id="ProtNLM"/>
    </source>
</evidence>
<dbReference type="AlphaFoldDB" id="A0A164ZMM4"/>
<evidence type="ECO:0000256" key="1">
    <source>
        <dbReference type="SAM" id="MobiDB-lite"/>
    </source>
</evidence>
<gene>
    <name evidence="2" type="ORF">SISNIDRAFT_481743</name>
</gene>
<dbReference type="InterPro" id="IPR007062">
    <property type="entry name" value="PPI-2"/>
</dbReference>
<feature type="compositionally biased region" description="Polar residues" evidence="1">
    <location>
        <begin position="96"/>
        <end position="106"/>
    </location>
</feature>
<feature type="region of interest" description="Disordered" evidence="1">
    <location>
        <begin position="61"/>
        <end position="112"/>
    </location>
</feature>
<dbReference type="Pfam" id="PF04979">
    <property type="entry name" value="IPP-2"/>
    <property type="match status" value="1"/>
</dbReference>
<sequence length="316" mass="34627">MGMAAESHALDQSVPESEQSIRGRYRWWDWVERLLIGAVSSCVPRPDPTLCRSALHSTLSSDPPDIAQVLMDDQPTPPPLTRASSSHQRPKGILKNSLNPAQNANPDTPHLSWDEENLALTEIQKDSLMKITEPKTPYVRYNALTDEVEGDIPGFSLDGNRSRSPSNLGSPTASVSGAAEPAPSSSRRTSFSNSVQSSSGSRRPESRSSSRSTSFNLPNEARDQLGSDRYTYTPGGEVEMEEMDEETAAKHREFVRARERHYSNEAEAMKRAQKLIAEEDQDDDNGHDGAVDEDIEHDSPATGLGLNGTGIDRGLK</sequence>
<keyword evidence="3" id="KW-1185">Reference proteome</keyword>
<feature type="compositionally biased region" description="Low complexity" evidence="1">
    <location>
        <begin position="184"/>
        <end position="201"/>
    </location>
</feature>
<accession>A0A164ZMM4</accession>
<proteinExistence type="predicted"/>
<dbReference type="GO" id="GO:0009966">
    <property type="term" value="P:regulation of signal transduction"/>
    <property type="evidence" value="ECO:0007669"/>
    <property type="project" value="InterPro"/>
</dbReference>
<feature type="region of interest" description="Disordered" evidence="1">
    <location>
        <begin position="152"/>
        <end position="249"/>
    </location>
</feature>
<organism evidence="2 3">
    <name type="scientific">Sistotremastrum niveocremeum HHB9708</name>
    <dbReference type="NCBI Taxonomy" id="1314777"/>
    <lineage>
        <taxon>Eukaryota</taxon>
        <taxon>Fungi</taxon>
        <taxon>Dikarya</taxon>
        <taxon>Basidiomycota</taxon>
        <taxon>Agaricomycotina</taxon>
        <taxon>Agaricomycetes</taxon>
        <taxon>Sistotremastrales</taxon>
        <taxon>Sistotremastraceae</taxon>
        <taxon>Sertulicium</taxon>
        <taxon>Sertulicium niveocremeum</taxon>
    </lineage>
</organism>
<feature type="compositionally biased region" description="Polar residues" evidence="1">
    <location>
        <begin position="162"/>
        <end position="175"/>
    </location>
</feature>
<dbReference type="STRING" id="1314777.A0A164ZMM4"/>
<protein>
    <recommendedName>
        <fullName evidence="4">Protein phosphatase inhibitor 2 (IPP-2)</fullName>
    </recommendedName>
</protein>
<dbReference type="PANTHER" id="PTHR12398">
    <property type="entry name" value="PROTEIN PHOSPHATASE INHIBITOR"/>
    <property type="match status" value="1"/>
</dbReference>
<dbReference type="GO" id="GO:0004864">
    <property type="term" value="F:protein phosphatase inhibitor activity"/>
    <property type="evidence" value="ECO:0007669"/>
    <property type="project" value="InterPro"/>
</dbReference>
<dbReference type="Proteomes" id="UP000076722">
    <property type="component" value="Unassembled WGS sequence"/>
</dbReference>
<evidence type="ECO:0000313" key="2">
    <source>
        <dbReference type="EMBL" id="KZS97862.1"/>
    </source>
</evidence>